<comment type="caution">
    <text evidence="1">The sequence shown here is derived from an EMBL/GenBank/DDBJ whole genome shotgun (WGS) entry which is preliminary data.</text>
</comment>
<dbReference type="Proteomes" id="UP001176806">
    <property type="component" value="Unassembled WGS sequence"/>
</dbReference>
<keyword evidence="2" id="KW-1185">Reference proteome</keyword>
<sequence>MTKEITWSPLGADGSFSFKSKRLSNQDAFYQLHLNHKTHWKFA</sequence>
<dbReference type="RefSeq" id="WP_303304222.1">
    <property type="nucleotide sequence ID" value="NZ_BAABDA010000011.1"/>
</dbReference>
<dbReference type="EMBL" id="JAUOEL010000009">
    <property type="protein sequence ID" value="MDO5976891.1"/>
    <property type="molecule type" value="Genomic_DNA"/>
</dbReference>
<evidence type="ECO:0000313" key="2">
    <source>
        <dbReference type="Proteomes" id="UP001176806"/>
    </source>
</evidence>
<name>A0ABT8WUM7_9FLAO</name>
<organism evidence="1 2">
    <name type="scientific">Flavivirga jejuensis</name>
    <dbReference type="NCBI Taxonomy" id="870487"/>
    <lineage>
        <taxon>Bacteria</taxon>
        <taxon>Pseudomonadati</taxon>
        <taxon>Bacteroidota</taxon>
        <taxon>Flavobacteriia</taxon>
        <taxon>Flavobacteriales</taxon>
        <taxon>Flavobacteriaceae</taxon>
        <taxon>Flavivirga</taxon>
    </lineage>
</organism>
<protein>
    <submittedName>
        <fullName evidence="1">Uncharacterized protein</fullName>
    </submittedName>
</protein>
<gene>
    <name evidence="1" type="ORF">Q4Q40_22040</name>
</gene>
<evidence type="ECO:0000313" key="1">
    <source>
        <dbReference type="EMBL" id="MDO5976891.1"/>
    </source>
</evidence>
<accession>A0ABT8WUM7</accession>
<proteinExistence type="predicted"/>
<reference evidence="1" key="1">
    <citation type="submission" date="2023-07" db="EMBL/GenBank/DDBJ databases">
        <title>Two novel species in the genus Flavivirga.</title>
        <authorList>
            <person name="Kwon K."/>
        </authorList>
    </citation>
    <scope>NUCLEOTIDE SEQUENCE</scope>
    <source>
        <strain evidence="1">KACC 14158</strain>
    </source>
</reference>